<gene>
    <name evidence="2" type="ORF">H4Q31_17920</name>
</gene>
<feature type="transmembrane region" description="Helical" evidence="1">
    <location>
        <begin position="240"/>
        <end position="258"/>
    </location>
</feature>
<comment type="caution">
    <text evidence="2">The sequence shown here is derived from an EMBL/GenBank/DDBJ whole genome shotgun (WGS) entry which is preliminary data.</text>
</comment>
<proteinExistence type="predicted"/>
<evidence type="ECO:0000256" key="1">
    <source>
        <dbReference type="SAM" id="Phobius"/>
    </source>
</evidence>
<feature type="transmembrane region" description="Helical" evidence="1">
    <location>
        <begin position="170"/>
        <end position="190"/>
    </location>
</feature>
<dbReference type="Proteomes" id="UP000574133">
    <property type="component" value="Unassembled WGS sequence"/>
</dbReference>
<reference evidence="2 3" key="1">
    <citation type="submission" date="2020-08" db="EMBL/GenBank/DDBJ databases">
        <title>Cohnella phylogeny.</title>
        <authorList>
            <person name="Dunlap C."/>
        </authorList>
    </citation>
    <scope>NUCLEOTIDE SEQUENCE [LARGE SCALE GENOMIC DNA]</scope>
    <source>
        <strain evidence="2 3">DSM 103658</strain>
    </source>
</reference>
<feature type="transmembrane region" description="Helical" evidence="1">
    <location>
        <begin position="107"/>
        <end position="126"/>
    </location>
</feature>
<keyword evidence="1" id="KW-0812">Transmembrane</keyword>
<evidence type="ECO:0008006" key="4">
    <source>
        <dbReference type="Google" id="ProtNLM"/>
    </source>
</evidence>
<name>A0A841TKW5_9BACL</name>
<dbReference type="RefSeq" id="WP_185180436.1">
    <property type="nucleotide sequence ID" value="NZ_CBCSEP010000022.1"/>
</dbReference>
<feature type="transmembrane region" description="Helical" evidence="1">
    <location>
        <begin position="392"/>
        <end position="410"/>
    </location>
</feature>
<keyword evidence="3" id="KW-1185">Reference proteome</keyword>
<keyword evidence="1" id="KW-0472">Membrane</keyword>
<keyword evidence="1" id="KW-1133">Transmembrane helix</keyword>
<protein>
    <recommendedName>
        <fullName evidence="4">Glycosyltransferase RgtA/B/C/D-like domain-containing protein</fullName>
    </recommendedName>
</protein>
<sequence>MLRNHRDVRKSIAWLGVIAAGGLIIYLIMIPPVIGMADNGDFNRVIGISGIAPLDKNEPYDERYFAYSHTIWAYGGYTHGGYVSTHVLLVAVSGWISRIFSWHHYDIRFIGACYTALLLLAIALFVRHSPLLSSRKLTAFLAAFTAAAIVWVFGDIGYAAYFQSFFGEPYALIGMLLTAASAIALASADMPSRRMLALFIGATLAVATAKIQNAPLGFAFALLVWRMMPLRPDRSWRRQTITGICLLTACAAIMLVFAPDRLVHANRYQTIFYGVLKDSPDVAKDMQELGIPEKYEGLAGTNYYETGTVIPQSNPALRREVLDQVEHKDIALFYLKHPDRFVDKLRKAAAAGASIRPYYLGNYEMQEGKPPRALSYQFSSWSQWKAHQMPHSLTWFASIYALYIAGLAIWRMRAPSRRARLVPETLAVVALSGAFAFAIPLIGDGEADLGKHLFMFNVCFDMMVVSVLVGACYGIMRMLTIRNGE</sequence>
<feature type="transmembrane region" description="Helical" evidence="1">
    <location>
        <begin position="422"/>
        <end position="442"/>
    </location>
</feature>
<organism evidence="2 3">
    <name type="scientific">Cohnella lubricantis</name>
    <dbReference type="NCBI Taxonomy" id="2163172"/>
    <lineage>
        <taxon>Bacteria</taxon>
        <taxon>Bacillati</taxon>
        <taxon>Bacillota</taxon>
        <taxon>Bacilli</taxon>
        <taxon>Bacillales</taxon>
        <taxon>Paenibacillaceae</taxon>
        <taxon>Cohnella</taxon>
    </lineage>
</organism>
<feature type="transmembrane region" description="Helical" evidence="1">
    <location>
        <begin position="12"/>
        <end position="34"/>
    </location>
</feature>
<dbReference type="EMBL" id="JACJVN010000072">
    <property type="protein sequence ID" value="MBB6679171.1"/>
    <property type="molecule type" value="Genomic_DNA"/>
</dbReference>
<evidence type="ECO:0000313" key="2">
    <source>
        <dbReference type="EMBL" id="MBB6679171.1"/>
    </source>
</evidence>
<evidence type="ECO:0000313" key="3">
    <source>
        <dbReference type="Proteomes" id="UP000574133"/>
    </source>
</evidence>
<feature type="transmembrane region" description="Helical" evidence="1">
    <location>
        <begin position="196"/>
        <end position="228"/>
    </location>
</feature>
<dbReference type="AlphaFoldDB" id="A0A841TKW5"/>
<accession>A0A841TKW5</accession>
<feature type="transmembrane region" description="Helical" evidence="1">
    <location>
        <begin position="454"/>
        <end position="476"/>
    </location>
</feature>
<feature type="transmembrane region" description="Helical" evidence="1">
    <location>
        <begin position="138"/>
        <end position="158"/>
    </location>
</feature>